<dbReference type="PROSITE" id="PS51257">
    <property type="entry name" value="PROKAR_LIPOPROTEIN"/>
    <property type="match status" value="1"/>
</dbReference>
<dbReference type="KEGG" id="cheb:HH215_27615"/>
<evidence type="ECO:0000313" key="3">
    <source>
        <dbReference type="EMBL" id="QJD86569.1"/>
    </source>
</evidence>
<dbReference type="InterPro" id="IPR006059">
    <property type="entry name" value="SBP"/>
</dbReference>
<dbReference type="EMBL" id="CP051680">
    <property type="protein sequence ID" value="QJD86569.1"/>
    <property type="molecule type" value="Genomic_DNA"/>
</dbReference>
<proteinExistence type="predicted"/>
<evidence type="ECO:0000256" key="1">
    <source>
        <dbReference type="SAM" id="MobiDB-lite"/>
    </source>
</evidence>
<dbReference type="AlphaFoldDB" id="A0A7Z2ZNY1"/>
<dbReference type="PANTHER" id="PTHR43649">
    <property type="entry name" value="ARABINOSE-BINDING PROTEIN-RELATED"/>
    <property type="match status" value="1"/>
</dbReference>
<dbReference type="PANTHER" id="PTHR43649:SF12">
    <property type="entry name" value="DIACETYLCHITOBIOSE BINDING PROTEIN DASA"/>
    <property type="match status" value="1"/>
</dbReference>
<dbReference type="Gene3D" id="3.40.190.10">
    <property type="entry name" value="Periplasmic binding protein-like II"/>
    <property type="match status" value="2"/>
</dbReference>
<keyword evidence="2" id="KW-0732">Signal</keyword>
<feature type="region of interest" description="Disordered" evidence="1">
    <location>
        <begin position="31"/>
        <end position="56"/>
    </location>
</feature>
<sequence length="571" mass="63563">MRKGKWFTGIVLASITALAVAGCTSGNGNNGGGTDKASPAASASSNSPSESNEKTVYSMGVGDSKLVWGGPITQKLTEKTGVELKYDEVVGDLFQKWDLWLAASDFPDIVRLDNEHLQKYIDAGAVIPLDDLIDQYGPNIKEKWGDYLNLLRHDDGHIYSLYSLNLTKEAPANAKAGFVVQYDVLREAGFPTIKTLEQLYDVVKAYADKYPKIDGKDTVAYGAAMNSWTINIFFNNPATSASGNPDHGNFIIDADGNVQWNPVSDFTKQYYKFLNRLFNDNMLDKEAFSMGDQELQAKMAQGRVLAAYAPAWFSSAPEASLRAAGQLNRQYAHIPVYFDESVSDHSNAMTPANGGTHEFAITTNAKNPEKIMKFFDYLFSDEGQILTQWGVEGVHYEVKDGKRVQKPEWIQKKLSDPDAIYKEGFRSEYTGQTTNWFSIGDGAKLADGDFATPITQESVRSEYDEMTLEVLSKYNISTWAELLPPVEKVPGYLWQLPPPSDSKFKVIDQKLDDLRRKTTSEIVMAKNDAEFEKAFGDFVKSAKDIGLESYEASFTKVWKDYVANYQSTLGQ</sequence>
<dbReference type="RefSeq" id="WP_169282818.1">
    <property type="nucleotide sequence ID" value="NZ_CP051680.1"/>
</dbReference>
<dbReference type="InterPro" id="IPR050490">
    <property type="entry name" value="Bact_solute-bd_prot1"/>
</dbReference>
<reference evidence="3 4" key="1">
    <citation type="submission" date="2020-04" db="EMBL/GenBank/DDBJ databases">
        <title>Genome sequencing of novel species.</title>
        <authorList>
            <person name="Heo J."/>
            <person name="Kim S.-J."/>
            <person name="Kim J.-S."/>
            <person name="Hong S.-B."/>
            <person name="Kwon S.-W."/>
        </authorList>
    </citation>
    <scope>NUCLEOTIDE SEQUENCE [LARGE SCALE GENOMIC DNA]</scope>
    <source>
        <strain evidence="3 4">MFER-1</strain>
    </source>
</reference>
<organism evidence="3 4">
    <name type="scientific">Cohnella herbarum</name>
    <dbReference type="NCBI Taxonomy" id="2728023"/>
    <lineage>
        <taxon>Bacteria</taxon>
        <taxon>Bacillati</taxon>
        <taxon>Bacillota</taxon>
        <taxon>Bacilli</taxon>
        <taxon>Bacillales</taxon>
        <taxon>Paenibacillaceae</taxon>
        <taxon>Cohnella</taxon>
    </lineage>
</organism>
<name>A0A7Z2ZNY1_9BACL</name>
<evidence type="ECO:0000313" key="4">
    <source>
        <dbReference type="Proteomes" id="UP000502248"/>
    </source>
</evidence>
<accession>A0A7Z2ZNY1</accession>
<gene>
    <name evidence="3" type="ORF">HH215_27615</name>
</gene>
<protein>
    <submittedName>
        <fullName evidence="3">Extracellular solute-binding protein</fullName>
    </submittedName>
</protein>
<feature type="compositionally biased region" description="Low complexity" evidence="1">
    <location>
        <begin position="37"/>
        <end position="50"/>
    </location>
</feature>
<dbReference type="Pfam" id="PF01547">
    <property type="entry name" value="SBP_bac_1"/>
    <property type="match status" value="1"/>
</dbReference>
<dbReference type="SUPFAM" id="SSF53850">
    <property type="entry name" value="Periplasmic binding protein-like II"/>
    <property type="match status" value="1"/>
</dbReference>
<evidence type="ECO:0000256" key="2">
    <source>
        <dbReference type="SAM" id="SignalP"/>
    </source>
</evidence>
<feature type="signal peptide" evidence="2">
    <location>
        <begin position="1"/>
        <end position="19"/>
    </location>
</feature>
<keyword evidence="4" id="KW-1185">Reference proteome</keyword>
<feature type="chain" id="PRO_5038977813" evidence="2">
    <location>
        <begin position="20"/>
        <end position="571"/>
    </location>
</feature>
<dbReference type="Proteomes" id="UP000502248">
    <property type="component" value="Chromosome"/>
</dbReference>